<dbReference type="EMBL" id="QASN01000020">
    <property type="protein sequence ID" value="PTU73377.1"/>
    <property type="molecule type" value="Genomic_DNA"/>
</dbReference>
<keyword evidence="1" id="KW-0812">Transmembrane</keyword>
<dbReference type="RefSeq" id="WP_108107823.1">
    <property type="nucleotide sequence ID" value="NZ_QASN01000020.1"/>
</dbReference>
<gene>
    <name evidence="2" type="ORF">DBO85_13640</name>
</gene>
<evidence type="ECO:0000313" key="2">
    <source>
        <dbReference type="EMBL" id="PTU73377.1"/>
    </source>
</evidence>
<evidence type="ECO:0000256" key="1">
    <source>
        <dbReference type="SAM" id="Phobius"/>
    </source>
</evidence>
<dbReference type="AlphaFoldDB" id="A0A2T5P6Q4"/>
<keyword evidence="1" id="KW-0472">Membrane</keyword>
<organism evidence="2 3">
    <name type="scientific">Pseudomonas mangrovi</name>
    <dbReference type="NCBI Taxonomy" id="2161748"/>
    <lineage>
        <taxon>Bacteria</taxon>
        <taxon>Pseudomonadati</taxon>
        <taxon>Pseudomonadota</taxon>
        <taxon>Gammaproteobacteria</taxon>
        <taxon>Pseudomonadales</taxon>
        <taxon>Pseudomonadaceae</taxon>
        <taxon>Pseudomonas</taxon>
    </lineage>
</organism>
<evidence type="ECO:0000313" key="3">
    <source>
        <dbReference type="Proteomes" id="UP000244064"/>
    </source>
</evidence>
<comment type="caution">
    <text evidence="2">The sequence shown here is derived from an EMBL/GenBank/DDBJ whole genome shotgun (WGS) entry which is preliminary data.</text>
</comment>
<feature type="transmembrane region" description="Helical" evidence="1">
    <location>
        <begin position="58"/>
        <end position="78"/>
    </location>
</feature>
<dbReference type="Proteomes" id="UP000244064">
    <property type="component" value="Unassembled WGS sequence"/>
</dbReference>
<name>A0A2T5P6Q4_9PSED</name>
<accession>A0A2T5P6Q4</accession>
<keyword evidence="1" id="KW-1133">Transmembrane helix</keyword>
<reference evidence="2 3" key="1">
    <citation type="submission" date="2018-04" db="EMBL/GenBank/DDBJ databases">
        <title>Pseudomonas sp. nov., isolated from mangrove soil.</title>
        <authorList>
            <person name="Chen C."/>
        </authorList>
    </citation>
    <scope>NUCLEOTIDE SEQUENCE [LARGE SCALE GENOMIC DNA]</scope>
    <source>
        <strain evidence="2 3">TC-11</strain>
    </source>
</reference>
<proteinExistence type="predicted"/>
<sequence>MKLSGDFDARCLRSRPRRSWRSRMVGLFVLLLWLGGLALLGVATTSLSGVRSDVSAPVGVTLSLLLAGVLLIVCALLLRRRARRRQQGNGDLCLAPHLMRRHG</sequence>
<protein>
    <submittedName>
        <fullName evidence="2">Uncharacterized protein</fullName>
    </submittedName>
</protein>
<keyword evidence="3" id="KW-1185">Reference proteome</keyword>